<dbReference type="Proteomes" id="UP001157938">
    <property type="component" value="Unassembled WGS sequence"/>
</dbReference>
<dbReference type="EMBL" id="CAKLBC010000329">
    <property type="protein sequence ID" value="CAH0485921.1"/>
    <property type="molecule type" value="Genomic_DNA"/>
</dbReference>
<comment type="caution">
    <text evidence="1">The sequence shown here is derived from an EMBL/GenBank/DDBJ whole genome shotgun (WGS) entry which is preliminary data.</text>
</comment>
<reference evidence="1 2" key="1">
    <citation type="submission" date="2021-11" db="EMBL/GenBank/DDBJ databases">
        <authorList>
            <person name="Islam A."/>
            <person name="Islam S."/>
            <person name="Flora M.S."/>
            <person name="Rahman M."/>
            <person name="Ziaur R.M."/>
            <person name="Epstein J.H."/>
            <person name="Hassan M."/>
            <person name="Klassen M."/>
            <person name="Woodard K."/>
            <person name="Webb A."/>
            <person name="Webby R.J."/>
            <person name="El Zowalaty M.E."/>
        </authorList>
    </citation>
    <scope>NUCLEOTIDE SEQUENCE [LARGE SCALE GENOMIC DNA]</scope>
    <source>
        <strain evidence="1">Pf1</strain>
    </source>
</reference>
<gene>
    <name evidence="1" type="ORF">PFR001_LOCUS1583</name>
</gene>
<keyword evidence="2" id="KW-1185">Reference proteome</keyword>
<name>A0ABN8BYE0_9STRA</name>
<sequence length="88" mass="9535">MAAARRKASISSRNNVSEQLYTLINGVTDLKEGDLSDMVVIRPNLELNSSSLVDETILEDTKAALSACSGASTLKNPSDPYYPLVKEF</sequence>
<accession>A0ABN8BYE0</accession>
<protein>
    <submittedName>
        <fullName evidence="1">Uncharacterized protein</fullName>
    </submittedName>
</protein>
<evidence type="ECO:0000313" key="2">
    <source>
        <dbReference type="Proteomes" id="UP001157938"/>
    </source>
</evidence>
<organism evidence="1 2">
    <name type="scientific">Peronospora farinosa</name>
    <dbReference type="NCBI Taxonomy" id="134698"/>
    <lineage>
        <taxon>Eukaryota</taxon>
        <taxon>Sar</taxon>
        <taxon>Stramenopiles</taxon>
        <taxon>Oomycota</taxon>
        <taxon>Peronosporomycetes</taxon>
        <taxon>Peronosporales</taxon>
        <taxon>Peronosporaceae</taxon>
        <taxon>Peronospora</taxon>
    </lineage>
</organism>
<evidence type="ECO:0000313" key="1">
    <source>
        <dbReference type="EMBL" id="CAH0485921.1"/>
    </source>
</evidence>
<proteinExistence type="predicted"/>